<evidence type="ECO:0000313" key="2">
    <source>
        <dbReference type="EMBL" id="KJU86497.1"/>
    </source>
</evidence>
<feature type="transmembrane region" description="Helical" evidence="1">
    <location>
        <begin position="38"/>
        <end position="60"/>
    </location>
</feature>
<sequence length="97" mass="10685">MKAPIIAAWATNMAATHLMISVVCFARADSKSVFVTRLFSATSLMTSAISLAAFSLSSAFFRRSNIFNVSIVVPTVLSPTFYLIFSIFLLYHTPERV</sequence>
<dbReference type="AlphaFoldDB" id="A0A0F3GXB5"/>
<name>A0A0F3GXB5_9BACT</name>
<proteinExistence type="predicted"/>
<accession>A0A0F3GXB5</accession>
<protein>
    <submittedName>
        <fullName evidence="2">Membrane protein</fullName>
    </submittedName>
</protein>
<keyword evidence="1" id="KW-1133">Transmembrane helix</keyword>
<evidence type="ECO:0000313" key="3">
    <source>
        <dbReference type="Proteomes" id="UP000033423"/>
    </source>
</evidence>
<keyword evidence="1" id="KW-0812">Transmembrane</keyword>
<keyword evidence="3" id="KW-1185">Reference proteome</keyword>
<dbReference type="Proteomes" id="UP000033423">
    <property type="component" value="Unassembled WGS sequence"/>
</dbReference>
<gene>
    <name evidence="2" type="ORF">MBAV_001313</name>
</gene>
<comment type="caution">
    <text evidence="2">The sequence shown here is derived from an EMBL/GenBank/DDBJ whole genome shotgun (WGS) entry which is preliminary data.</text>
</comment>
<dbReference type="EMBL" id="LACI01000569">
    <property type="protein sequence ID" value="KJU86497.1"/>
    <property type="molecule type" value="Genomic_DNA"/>
</dbReference>
<organism evidence="2 3">
    <name type="scientific">Candidatus Magnetobacterium bavaricum</name>
    <dbReference type="NCBI Taxonomy" id="29290"/>
    <lineage>
        <taxon>Bacteria</taxon>
        <taxon>Pseudomonadati</taxon>
        <taxon>Nitrospirota</taxon>
        <taxon>Thermodesulfovibrionia</taxon>
        <taxon>Thermodesulfovibrionales</taxon>
        <taxon>Candidatus Magnetobacteriaceae</taxon>
        <taxon>Candidatus Magnetobacterium</taxon>
    </lineage>
</organism>
<feature type="transmembrane region" description="Helical" evidence="1">
    <location>
        <begin position="6"/>
        <end position="26"/>
    </location>
</feature>
<reference evidence="2 3" key="1">
    <citation type="submission" date="2015-02" db="EMBL/GenBank/DDBJ databases">
        <title>Single-cell genomics of uncultivated deep-branching MTB reveals a conserved set of magnetosome genes.</title>
        <authorList>
            <person name="Kolinko S."/>
            <person name="Richter M."/>
            <person name="Glockner F.O."/>
            <person name="Brachmann A."/>
            <person name="Schuler D."/>
        </authorList>
    </citation>
    <scope>NUCLEOTIDE SEQUENCE [LARGE SCALE GENOMIC DNA]</scope>
    <source>
        <strain evidence="2">TM-1</strain>
    </source>
</reference>
<evidence type="ECO:0000256" key="1">
    <source>
        <dbReference type="SAM" id="Phobius"/>
    </source>
</evidence>
<feature type="transmembrane region" description="Helical" evidence="1">
    <location>
        <begin position="66"/>
        <end position="91"/>
    </location>
</feature>
<keyword evidence="1" id="KW-0472">Membrane</keyword>